<dbReference type="Gene3D" id="1.20.120.520">
    <property type="entry name" value="nmb1532 protein domain like"/>
    <property type="match status" value="1"/>
</dbReference>
<evidence type="ECO:0000313" key="2">
    <source>
        <dbReference type="EMBL" id="TSE36874.1"/>
    </source>
</evidence>
<dbReference type="CDD" id="cd12108">
    <property type="entry name" value="Hr-like"/>
    <property type="match status" value="1"/>
</dbReference>
<dbReference type="Pfam" id="PF01814">
    <property type="entry name" value="Hemerythrin"/>
    <property type="match status" value="1"/>
</dbReference>
<dbReference type="InterPro" id="IPR012312">
    <property type="entry name" value="Hemerythrin-like"/>
</dbReference>
<comment type="caution">
    <text evidence="2">The sequence shown here is derived from an EMBL/GenBank/DDBJ whole genome shotgun (WGS) entry which is preliminary data.</text>
</comment>
<dbReference type="Proteomes" id="UP000316388">
    <property type="component" value="Unassembled WGS sequence"/>
</dbReference>
<reference evidence="2 3" key="1">
    <citation type="submission" date="2019-07" db="EMBL/GenBank/DDBJ databases">
        <title>Tepidimonas fonticaldi AT-A2 draft genome.</title>
        <authorList>
            <person name="Da Costa M.S."/>
            <person name="Froufe H.J.C."/>
            <person name="Egas C."/>
            <person name="Albuquerque L."/>
        </authorList>
    </citation>
    <scope>NUCLEOTIDE SEQUENCE [LARGE SCALE GENOMIC DNA]</scope>
    <source>
        <strain evidence="2 3">AT-A2</strain>
    </source>
</reference>
<sequence length="189" mass="21819">MNHGSWSPSKGPQADHEQPFEWLRACHDRVERMLELLQRLQDHVARHGADEQGAQAAQQVLRYFDLAAPQHHEDEERHVFPRLLERGDERLRGLVQRLQSDHTAMAADWSRVRQALLRLQAAQGDAAWRWTDDERAVLARFALRYEGHIAAEEGEVFAMAEHLMTPAQRVEMSEDMMRRRAIGSSRGVT</sequence>
<dbReference type="RefSeq" id="WP_143969040.1">
    <property type="nucleotide sequence ID" value="NZ_VJOO01000013.1"/>
</dbReference>
<feature type="domain" description="Hemerythrin-like" evidence="1">
    <location>
        <begin position="19"/>
        <end position="160"/>
    </location>
</feature>
<accession>A0A554XM14</accession>
<gene>
    <name evidence="2" type="ORF">Tfont_01586</name>
</gene>
<evidence type="ECO:0000313" key="3">
    <source>
        <dbReference type="Proteomes" id="UP000316388"/>
    </source>
</evidence>
<dbReference type="AlphaFoldDB" id="A0A554XM14"/>
<evidence type="ECO:0000259" key="1">
    <source>
        <dbReference type="Pfam" id="PF01814"/>
    </source>
</evidence>
<proteinExistence type="predicted"/>
<name>A0A554XM14_9BURK</name>
<protein>
    <submittedName>
        <fullName evidence="2">Hemerythrin HHE cation binding domain protein</fullName>
    </submittedName>
</protein>
<dbReference type="EMBL" id="VJOO01000013">
    <property type="protein sequence ID" value="TSE36874.1"/>
    <property type="molecule type" value="Genomic_DNA"/>
</dbReference>
<organism evidence="2 3">
    <name type="scientific">Tepidimonas fonticaldi</name>
    <dbReference type="NCBI Taxonomy" id="1101373"/>
    <lineage>
        <taxon>Bacteria</taxon>
        <taxon>Pseudomonadati</taxon>
        <taxon>Pseudomonadota</taxon>
        <taxon>Betaproteobacteria</taxon>
        <taxon>Burkholderiales</taxon>
        <taxon>Tepidimonas</taxon>
    </lineage>
</organism>